<dbReference type="Proteomes" id="UP000004121">
    <property type="component" value="Unassembled WGS sequence"/>
</dbReference>
<keyword evidence="3" id="KW-1185">Reference proteome</keyword>
<keyword evidence="1" id="KW-0812">Transmembrane</keyword>
<reference evidence="2 3" key="1">
    <citation type="submission" date="2009-04" db="EMBL/GenBank/DDBJ databases">
        <authorList>
            <person name="Qin X."/>
            <person name="Bachman B."/>
            <person name="Battles P."/>
            <person name="Bell A."/>
            <person name="Bess C."/>
            <person name="Bickham C."/>
            <person name="Chaboub L."/>
            <person name="Chen D."/>
            <person name="Coyle M."/>
            <person name="Deiros D.R."/>
            <person name="Dinh H."/>
            <person name="Forbes L."/>
            <person name="Fowler G."/>
            <person name="Francisco L."/>
            <person name="Fu Q."/>
            <person name="Gubbala S."/>
            <person name="Hale W."/>
            <person name="Han Y."/>
            <person name="Hemphill L."/>
            <person name="Highlander S.K."/>
            <person name="Hirani K."/>
            <person name="Hogues M."/>
            <person name="Jackson L."/>
            <person name="Jakkamsetti A."/>
            <person name="Javaid M."/>
            <person name="Jiang H."/>
            <person name="Korchina V."/>
            <person name="Kovar C."/>
            <person name="Lara F."/>
            <person name="Lee S."/>
            <person name="Mata R."/>
            <person name="Mathew T."/>
            <person name="Moen C."/>
            <person name="Morales K."/>
            <person name="Munidasa M."/>
            <person name="Nazareth L."/>
            <person name="Ngo R."/>
            <person name="Nguyen L."/>
            <person name="Okwuonu G."/>
            <person name="Ongeri F."/>
            <person name="Patil S."/>
            <person name="Petrosino J."/>
            <person name="Pham C."/>
            <person name="Pham P."/>
            <person name="Pu L.-L."/>
            <person name="Puazo M."/>
            <person name="Raj R."/>
            <person name="Reid J."/>
            <person name="Rouhana J."/>
            <person name="Saada N."/>
            <person name="Shang Y."/>
            <person name="Simmons D."/>
            <person name="Thornton R."/>
            <person name="Warren J."/>
            <person name="Weissenberger G."/>
            <person name="Zhang J."/>
            <person name="Zhang L."/>
            <person name="Zhou C."/>
            <person name="Zhu D."/>
            <person name="Muzny D."/>
            <person name="Worley K."/>
            <person name="Gibbs R."/>
        </authorList>
    </citation>
    <scope>NUCLEOTIDE SEQUENCE [LARGE SCALE GENOMIC DNA]</scope>
    <source>
        <strain evidence="2 3">F0268</strain>
    </source>
</reference>
<gene>
    <name evidence="2" type="ORF">HMPREF6123_2145</name>
</gene>
<feature type="transmembrane region" description="Helical" evidence="1">
    <location>
        <begin position="204"/>
        <end position="224"/>
    </location>
</feature>
<name>C2L076_9FIRM</name>
<dbReference type="AlphaFoldDB" id="C2L076"/>
<sequence length="227" mass="25754">MFITVCKEEVKLMKHFSWILRIFHIFVLYTWIAFILLLPASSIFSLQLYVLLNILFALVFTGLLITQIVEAFKIFKREDSEQCIKAFLFFKYSSLPTVLILLAIFLVVLLGGIGLSFVLLVLPATLFIAPFFFALSLVVAPLFLGMSFMAGLAGLSYAICLILLSRKQKGWKVGQCILHFIFQSIPGFDILDGLYITLRYWNRGKILSIITAISVILGLTFILFMRS</sequence>
<keyword evidence="1" id="KW-0472">Membrane</keyword>
<protein>
    <submittedName>
        <fullName evidence="2">Uncharacterized protein</fullName>
    </submittedName>
</protein>
<evidence type="ECO:0000313" key="3">
    <source>
        <dbReference type="Proteomes" id="UP000004121"/>
    </source>
</evidence>
<feature type="transmembrane region" description="Helical" evidence="1">
    <location>
        <begin position="117"/>
        <end position="137"/>
    </location>
</feature>
<comment type="caution">
    <text evidence="2">The sequence shown here is derived from an EMBL/GenBank/DDBJ whole genome shotgun (WGS) entry which is preliminary data.</text>
</comment>
<feature type="transmembrane region" description="Helical" evidence="1">
    <location>
        <begin position="176"/>
        <end position="198"/>
    </location>
</feature>
<organism evidence="2 3">
    <name type="scientific">Oribacterium sinus F0268</name>
    <dbReference type="NCBI Taxonomy" id="585501"/>
    <lineage>
        <taxon>Bacteria</taxon>
        <taxon>Bacillati</taxon>
        <taxon>Bacillota</taxon>
        <taxon>Clostridia</taxon>
        <taxon>Lachnospirales</taxon>
        <taxon>Lachnospiraceae</taxon>
        <taxon>Oribacterium</taxon>
    </lineage>
</organism>
<dbReference type="Pfam" id="PF20357">
    <property type="entry name" value="DUF6652"/>
    <property type="match status" value="1"/>
</dbReference>
<dbReference type="InParanoid" id="C2L076"/>
<feature type="transmembrane region" description="Helical" evidence="1">
    <location>
        <begin position="18"/>
        <end position="38"/>
    </location>
</feature>
<evidence type="ECO:0000256" key="1">
    <source>
        <dbReference type="SAM" id="Phobius"/>
    </source>
</evidence>
<accession>C2L076</accession>
<dbReference type="eggNOG" id="ENOG5030GZK">
    <property type="taxonomic scope" value="Bacteria"/>
</dbReference>
<dbReference type="EMBL" id="ACKX01000204">
    <property type="protein sequence ID" value="EEJ50571.1"/>
    <property type="molecule type" value="Genomic_DNA"/>
</dbReference>
<feature type="transmembrane region" description="Helical" evidence="1">
    <location>
        <begin position="143"/>
        <end position="164"/>
    </location>
</feature>
<feature type="transmembrane region" description="Helical" evidence="1">
    <location>
        <begin position="50"/>
        <end position="69"/>
    </location>
</feature>
<evidence type="ECO:0000313" key="2">
    <source>
        <dbReference type="EMBL" id="EEJ50571.1"/>
    </source>
</evidence>
<feature type="transmembrane region" description="Helical" evidence="1">
    <location>
        <begin position="89"/>
        <end position="110"/>
    </location>
</feature>
<proteinExistence type="predicted"/>
<keyword evidence="1" id="KW-1133">Transmembrane helix</keyword>
<dbReference type="InterPro" id="IPR046594">
    <property type="entry name" value="DUF6652"/>
</dbReference>
<dbReference type="HOGENOM" id="CLU_098249_0_0_9"/>